<reference evidence="2 3" key="1">
    <citation type="journal article" date="2018" name="BMC Genomics">
        <title>Genomic evidence for intraspecific hybridization in a clonal and extremely halotolerant yeast.</title>
        <authorList>
            <person name="Gostincar C."/>
            <person name="Stajich J.E."/>
            <person name="Zupancic J."/>
            <person name="Zalar P."/>
            <person name="Gunde-Cimerman N."/>
        </authorList>
    </citation>
    <scope>NUCLEOTIDE SEQUENCE [LARGE SCALE GENOMIC DNA]</scope>
    <source>
        <strain evidence="2 3">EXF-171</strain>
    </source>
</reference>
<proteinExistence type="predicted"/>
<evidence type="ECO:0000313" key="2">
    <source>
        <dbReference type="EMBL" id="RMZ03824.1"/>
    </source>
</evidence>
<feature type="transmembrane region" description="Helical" evidence="1">
    <location>
        <begin position="223"/>
        <end position="243"/>
    </location>
</feature>
<evidence type="ECO:0000256" key="1">
    <source>
        <dbReference type="SAM" id="Phobius"/>
    </source>
</evidence>
<dbReference type="VEuPathDB" id="FungiDB:BTJ68_10574"/>
<keyword evidence="1" id="KW-1133">Transmembrane helix</keyword>
<evidence type="ECO:0000313" key="3">
    <source>
        <dbReference type="Proteomes" id="UP000281468"/>
    </source>
</evidence>
<dbReference type="Proteomes" id="UP000281468">
    <property type="component" value="Unassembled WGS sequence"/>
</dbReference>
<sequence>MFERMKDAVTALVDTVNVKVPGGRWQLFEFCDLRVVPDAVKHCAQNMLTAHWTKRLPILQTRPPAALASDAIANALDSINDADRSDWAVIDFCSGAGGPVPLIENLVNNQRRARGKKPITFRLSDIYPNLDAWMEHAARSDHLSFVPQPVDASNPPFSVISVSTAGDKDAAFDEGYESDGSKVFRLFCLAFHHFDDDMAQRVLKSTLQTSDAFAIIELQDRRVGSLLIMLLEFWLLLLVTVFYFRHSSLHLLLTYAIPLLPFLHSWDGFVSCLRTRTFDEFIGLVDRVQGNSQGHQTSERGDNVIARGDWLFSHSKRLHTWPLGYMDVTFGRKISTIRKDGKQKERIYFASTTLHPAEISDSASHGIDSPPFSNHGDSIMRTWSPTTGDLERSGQPAKVVAARRILGQVEPQGDQVRAVVAFVEFNLAFLLRQRRAVDEVGEAGDRVVEGVALVLRGGWRRAVGDADLDEIPVDLFAVPERCSTAVGAGVSPQTDIRRGCAGSRDSHRSDWAARAGWVDGWVTGGWWRRARWSRGDGNGWA</sequence>
<accession>A0A3M7GRU1</accession>
<dbReference type="AlphaFoldDB" id="A0A3M7GRU1"/>
<keyword evidence="1" id="KW-0472">Membrane</keyword>
<dbReference type="EMBL" id="QWIQ01000146">
    <property type="protein sequence ID" value="RMZ03824.1"/>
    <property type="molecule type" value="Genomic_DNA"/>
</dbReference>
<protein>
    <submittedName>
        <fullName evidence="2">Uncharacterized protein</fullName>
    </submittedName>
</protein>
<organism evidence="2 3">
    <name type="scientific">Hortaea werneckii</name>
    <name type="common">Black yeast</name>
    <name type="synonym">Cladosporium werneckii</name>
    <dbReference type="NCBI Taxonomy" id="91943"/>
    <lineage>
        <taxon>Eukaryota</taxon>
        <taxon>Fungi</taxon>
        <taxon>Dikarya</taxon>
        <taxon>Ascomycota</taxon>
        <taxon>Pezizomycotina</taxon>
        <taxon>Dothideomycetes</taxon>
        <taxon>Dothideomycetidae</taxon>
        <taxon>Mycosphaerellales</taxon>
        <taxon>Teratosphaeriaceae</taxon>
        <taxon>Hortaea</taxon>
    </lineage>
</organism>
<keyword evidence="1" id="KW-0812">Transmembrane</keyword>
<gene>
    <name evidence="2" type="ORF">D0862_05509</name>
</gene>
<name>A0A3M7GRU1_HORWE</name>
<comment type="caution">
    <text evidence="2">The sequence shown here is derived from an EMBL/GenBank/DDBJ whole genome shotgun (WGS) entry which is preliminary data.</text>
</comment>